<evidence type="ECO:0000256" key="3">
    <source>
        <dbReference type="ARBA" id="ARBA00023315"/>
    </source>
</evidence>
<dbReference type="Pfam" id="PF01515">
    <property type="entry name" value="PTA_PTB"/>
    <property type="match status" value="1"/>
</dbReference>
<evidence type="ECO:0000259" key="4">
    <source>
        <dbReference type="Pfam" id="PF01515"/>
    </source>
</evidence>
<keyword evidence="2" id="KW-0808">Transferase</keyword>
<dbReference type="InterPro" id="IPR012147">
    <property type="entry name" value="P_Ac_Bu_trans"/>
</dbReference>
<evidence type="ECO:0000256" key="2">
    <source>
        <dbReference type="ARBA" id="ARBA00022679"/>
    </source>
</evidence>
<dbReference type="GO" id="GO:0016746">
    <property type="term" value="F:acyltransferase activity"/>
    <property type="evidence" value="ECO:0007669"/>
    <property type="project" value="UniProtKB-KW"/>
</dbReference>
<organism evidence="5 6">
    <name type="scientific">Pseudodesulfovibrio karagichevae</name>
    <dbReference type="NCBI Taxonomy" id="3239305"/>
    <lineage>
        <taxon>Bacteria</taxon>
        <taxon>Pseudomonadati</taxon>
        <taxon>Thermodesulfobacteriota</taxon>
        <taxon>Desulfovibrionia</taxon>
        <taxon>Desulfovibrionales</taxon>
        <taxon>Desulfovibrionaceae</taxon>
    </lineage>
</organism>
<comment type="caution">
    <text evidence="5">The sequence shown here is derived from an EMBL/GenBank/DDBJ whole genome shotgun (WGS) entry which is preliminary data.</text>
</comment>
<keyword evidence="6" id="KW-1185">Reference proteome</keyword>
<dbReference type="RefSeq" id="WP_371385433.1">
    <property type="nucleotide sequence ID" value="NZ_JBGLYH010000006.1"/>
</dbReference>
<reference evidence="5 6" key="1">
    <citation type="submission" date="2024-08" db="EMBL/GenBank/DDBJ databases">
        <title>Sulfate-reducing bacteria isolated from formation water of the oil field in Kazakhstan and description of Pseudodesulfovibrio sp.</title>
        <authorList>
            <person name="Bidzhieva S.K."/>
            <person name="Tourova T.P."/>
            <person name="Grouzdev D.S."/>
            <person name="Beletsky A.V."/>
            <person name="Sokolova D.S."/>
            <person name="Samigullina S.R."/>
            <person name="Poltaraus A.B."/>
            <person name="Avtukh A.N."/>
            <person name="Tereshina V.M."/>
            <person name="Zhaparov N.S."/>
            <person name="Mardanov A.V."/>
            <person name="Nazina T.N."/>
        </authorList>
    </citation>
    <scope>NUCLEOTIDE SEQUENCE [LARGE SCALE GENOMIC DNA]</scope>
    <source>
        <strain evidence="5 6">9FUS</strain>
    </source>
</reference>
<dbReference type="InterPro" id="IPR050500">
    <property type="entry name" value="Phos_Acetyltrans/Butyryltrans"/>
</dbReference>
<protein>
    <submittedName>
        <fullName evidence="5">Phosphate acyltransferase</fullName>
    </submittedName>
</protein>
<evidence type="ECO:0000313" key="6">
    <source>
        <dbReference type="Proteomes" id="UP001568698"/>
    </source>
</evidence>
<dbReference type="PIRSF" id="PIRSF000428">
    <property type="entry name" value="P_Ac_trans"/>
    <property type="match status" value="1"/>
</dbReference>
<dbReference type="SUPFAM" id="SSF53659">
    <property type="entry name" value="Isocitrate/Isopropylmalate dehydrogenase-like"/>
    <property type="match status" value="1"/>
</dbReference>
<feature type="domain" description="Phosphate acetyl/butaryl transferase" evidence="4">
    <location>
        <begin position="81"/>
        <end position="297"/>
    </location>
</feature>
<sequence>MSYTTLEQLADKVRNSGRGARIVSVINATESHVLEAVRDARKDGLISPILFGDKDVIAEQLELLGLSPADFAIVHAASPEEAAVKAGQSLASGRADFLMKGNIPTGNMLKALFSKEADFRTGNLISHLSIIELPDHPKLFGLTDAAINIAPDLEQKKGIIRNAVATMRAMGFVHPKVAVLASTEVPNPKMQATMDAVEIKKAGAAGELGDCVVEGPISYDLAMSPESARIKKFDSPIQGDADLLAAPDINAANVLIKALRYAGHSRSAGIVIGGRGPIVLTSRAAATQDKYWPLVLAASATLGDN</sequence>
<dbReference type="Proteomes" id="UP001568698">
    <property type="component" value="Unassembled WGS sequence"/>
</dbReference>
<dbReference type="PANTHER" id="PTHR43356:SF2">
    <property type="entry name" value="PHOSPHATE ACETYLTRANSFERASE"/>
    <property type="match status" value="1"/>
</dbReference>
<dbReference type="PANTHER" id="PTHR43356">
    <property type="entry name" value="PHOSPHATE ACETYLTRANSFERASE"/>
    <property type="match status" value="1"/>
</dbReference>
<dbReference type="EMBL" id="JBGLYH010000006">
    <property type="protein sequence ID" value="MEZ7195891.1"/>
    <property type="molecule type" value="Genomic_DNA"/>
</dbReference>
<evidence type="ECO:0000256" key="1">
    <source>
        <dbReference type="ARBA" id="ARBA00005656"/>
    </source>
</evidence>
<dbReference type="Gene3D" id="3.40.718.10">
    <property type="entry name" value="Isopropylmalate Dehydrogenase"/>
    <property type="match status" value="1"/>
</dbReference>
<gene>
    <name evidence="5" type="ORF">AB6M95_03950</name>
</gene>
<comment type="similarity">
    <text evidence="1">Belongs to the phosphate acetyltransferase and butyryltransferase family.</text>
</comment>
<dbReference type="InterPro" id="IPR002505">
    <property type="entry name" value="PTA_PTB"/>
</dbReference>
<name>A0ABV4JYV3_9BACT</name>
<proteinExistence type="inferred from homology"/>
<keyword evidence="3 5" id="KW-0012">Acyltransferase</keyword>
<accession>A0ABV4JYV3</accession>
<evidence type="ECO:0000313" key="5">
    <source>
        <dbReference type="EMBL" id="MEZ7195891.1"/>
    </source>
</evidence>